<keyword evidence="2" id="KW-0004">4Fe-4S</keyword>
<keyword evidence="6" id="KW-0411">Iron-sulfur</keyword>
<evidence type="ECO:0000256" key="4">
    <source>
        <dbReference type="ARBA" id="ARBA00022982"/>
    </source>
</evidence>
<feature type="domain" description="4Fe-4S ferredoxin-type" evidence="8">
    <location>
        <begin position="463"/>
        <end position="492"/>
    </location>
</feature>
<gene>
    <name evidence="9" type="ORF">QVH07_01070</name>
</gene>
<dbReference type="SUPFAM" id="SSF54862">
    <property type="entry name" value="4Fe-4S ferredoxins"/>
    <property type="match status" value="1"/>
</dbReference>
<evidence type="ECO:0000256" key="1">
    <source>
        <dbReference type="ARBA" id="ARBA00022448"/>
    </source>
</evidence>
<reference evidence="9" key="1">
    <citation type="submission" date="2023-06" db="EMBL/GenBank/DDBJ databases">
        <title>Robiginitalea aurantiacus sp. nov. and Algoriphagus sediminis sp. nov., isolated from coastal sediment.</title>
        <authorList>
            <person name="Zhou Z.Y."/>
            <person name="An J."/>
            <person name="Jia Y.W."/>
            <person name="Du Z.J."/>
        </authorList>
    </citation>
    <scope>NUCLEOTIDE SEQUENCE</scope>
    <source>
        <strain evidence="9">C2-7</strain>
    </source>
</reference>
<dbReference type="PROSITE" id="PS51379">
    <property type="entry name" value="4FE4S_FER_2"/>
    <property type="match status" value="2"/>
</dbReference>
<evidence type="ECO:0000259" key="8">
    <source>
        <dbReference type="PROSITE" id="PS51379"/>
    </source>
</evidence>
<dbReference type="Proteomes" id="UP001171916">
    <property type="component" value="Unassembled WGS sequence"/>
</dbReference>
<dbReference type="InterPro" id="IPR051684">
    <property type="entry name" value="Electron_Trans/Redox"/>
</dbReference>
<keyword evidence="3" id="KW-0479">Metal-binding</keyword>
<keyword evidence="1" id="KW-0813">Transport</keyword>
<organism evidence="9 10">
    <name type="scientific">Algoriphagus sediminis</name>
    <dbReference type="NCBI Taxonomy" id="3057113"/>
    <lineage>
        <taxon>Bacteria</taxon>
        <taxon>Pseudomonadati</taxon>
        <taxon>Bacteroidota</taxon>
        <taxon>Cytophagia</taxon>
        <taxon>Cytophagales</taxon>
        <taxon>Cyclobacteriaceae</taxon>
        <taxon>Algoriphagus</taxon>
    </lineage>
</organism>
<protein>
    <submittedName>
        <fullName evidence="9">4Fe-4S binding protein</fullName>
    </submittedName>
</protein>
<dbReference type="Pfam" id="PF12801">
    <property type="entry name" value="Fer4_5"/>
    <property type="match status" value="2"/>
</dbReference>
<feature type="transmembrane region" description="Helical" evidence="7">
    <location>
        <begin position="279"/>
        <end position="305"/>
    </location>
</feature>
<feature type="transmembrane region" description="Helical" evidence="7">
    <location>
        <begin position="198"/>
        <end position="217"/>
    </location>
</feature>
<name>A0ABT7Y876_9BACT</name>
<keyword evidence="7" id="KW-0472">Membrane</keyword>
<feature type="transmembrane region" description="Helical" evidence="7">
    <location>
        <begin position="348"/>
        <end position="370"/>
    </location>
</feature>
<dbReference type="EMBL" id="JAUEPH010000001">
    <property type="protein sequence ID" value="MDN3202712.1"/>
    <property type="molecule type" value="Genomic_DNA"/>
</dbReference>
<evidence type="ECO:0000313" key="10">
    <source>
        <dbReference type="Proteomes" id="UP001171916"/>
    </source>
</evidence>
<feature type="transmembrane region" description="Helical" evidence="7">
    <location>
        <begin position="7"/>
        <end position="26"/>
    </location>
</feature>
<evidence type="ECO:0000313" key="9">
    <source>
        <dbReference type="EMBL" id="MDN3202712.1"/>
    </source>
</evidence>
<feature type="transmembrane region" description="Helical" evidence="7">
    <location>
        <begin position="237"/>
        <end position="259"/>
    </location>
</feature>
<proteinExistence type="predicted"/>
<dbReference type="Pfam" id="PF13187">
    <property type="entry name" value="Fer4_9"/>
    <property type="match status" value="1"/>
</dbReference>
<sequence>MNIIQKIGIGLFLIGMTVFIAMPFIGNYTLSEEQVRTATKEIHQEQMTEILAPMYGVEYGSNFAFLSAFNENFSTYNDALKDQGAWDQVIWDDYGFPLAMAALESPVKSQPWIFLGLSIGLCVLGGLFFILPQYRGEPEGIKNNGIYHSSATSRGFIGIATGTFLILFYVLLYWYPAYLANHVWMVNPLSLLLSGNPASQWFLYGFIYTLAIAVMGVRMYRKYRGNKYQILRTSSVIFFQTAFAFLIPEILVLLNQPYFDFKNIWPLDYDFFYSYNLDTLISSGGFGLFMLMWGILLIIIGVPLLTYFYGKRWYCSWVCGCGGLAETVGDPYRQLSDKSLKAWKYERVIIHSVLVLAVVMTALTLVNYFMSFELLGNVTNQLHSFYGFAIGAAFSGVVGTGFYPFMGNRVWCRFGCPLAAYLGLVQRFKSRFRITTNGGQCISCGNCSTYCEMGIDVRWYAQRGQNIVRSSCVGCGVCSAVCPRGVLKLENDNEENRINDMPIIIGNDSIKVNA</sequence>
<keyword evidence="5" id="KW-0408">Iron</keyword>
<keyword evidence="10" id="KW-1185">Reference proteome</keyword>
<dbReference type="InterPro" id="IPR017896">
    <property type="entry name" value="4Fe4S_Fe-S-bd"/>
</dbReference>
<keyword evidence="4" id="KW-0249">Electron transport</keyword>
<dbReference type="InterPro" id="IPR017900">
    <property type="entry name" value="4Fe4S_Fe_S_CS"/>
</dbReference>
<evidence type="ECO:0000256" key="5">
    <source>
        <dbReference type="ARBA" id="ARBA00023004"/>
    </source>
</evidence>
<dbReference type="RefSeq" id="WP_289998270.1">
    <property type="nucleotide sequence ID" value="NZ_JAUEPH010000001.1"/>
</dbReference>
<feature type="transmembrane region" description="Helical" evidence="7">
    <location>
        <begin position="155"/>
        <end position="178"/>
    </location>
</feature>
<evidence type="ECO:0000256" key="2">
    <source>
        <dbReference type="ARBA" id="ARBA00022485"/>
    </source>
</evidence>
<feature type="transmembrane region" description="Helical" evidence="7">
    <location>
        <begin position="385"/>
        <end position="405"/>
    </location>
</feature>
<keyword evidence="7" id="KW-0812">Transmembrane</keyword>
<feature type="transmembrane region" description="Helical" evidence="7">
    <location>
        <begin position="112"/>
        <end position="134"/>
    </location>
</feature>
<evidence type="ECO:0000256" key="3">
    <source>
        <dbReference type="ARBA" id="ARBA00022723"/>
    </source>
</evidence>
<dbReference type="PANTHER" id="PTHR30176:SF3">
    <property type="entry name" value="FERREDOXIN-TYPE PROTEIN NAPH"/>
    <property type="match status" value="1"/>
</dbReference>
<evidence type="ECO:0000256" key="7">
    <source>
        <dbReference type="SAM" id="Phobius"/>
    </source>
</evidence>
<dbReference type="PANTHER" id="PTHR30176">
    <property type="entry name" value="FERREDOXIN-TYPE PROTEIN NAPH"/>
    <property type="match status" value="1"/>
</dbReference>
<keyword evidence="7" id="KW-1133">Transmembrane helix</keyword>
<feature type="domain" description="4Fe-4S ferredoxin-type" evidence="8">
    <location>
        <begin position="432"/>
        <end position="460"/>
    </location>
</feature>
<comment type="caution">
    <text evidence="9">The sequence shown here is derived from an EMBL/GenBank/DDBJ whole genome shotgun (WGS) entry which is preliminary data.</text>
</comment>
<accession>A0ABT7Y876</accession>
<evidence type="ECO:0000256" key="6">
    <source>
        <dbReference type="ARBA" id="ARBA00023014"/>
    </source>
</evidence>
<dbReference type="PROSITE" id="PS00198">
    <property type="entry name" value="4FE4S_FER_1"/>
    <property type="match status" value="1"/>
</dbReference>
<dbReference type="Gene3D" id="3.30.70.20">
    <property type="match status" value="1"/>
</dbReference>